<accession>A0AAV9D3Z2</accession>
<evidence type="ECO:0000259" key="1">
    <source>
        <dbReference type="PROSITE" id="PS50878"/>
    </source>
</evidence>
<reference evidence="2" key="1">
    <citation type="journal article" date="2023" name="Nat. Commun.">
        <title>Diploid and tetraploid genomes of Acorus and the evolution of monocots.</title>
        <authorList>
            <person name="Ma L."/>
            <person name="Liu K.W."/>
            <person name="Li Z."/>
            <person name="Hsiao Y.Y."/>
            <person name="Qi Y."/>
            <person name="Fu T."/>
            <person name="Tang G.D."/>
            <person name="Zhang D."/>
            <person name="Sun W.H."/>
            <person name="Liu D.K."/>
            <person name="Li Y."/>
            <person name="Chen G.Z."/>
            <person name="Liu X.D."/>
            <person name="Liao X.Y."/>
            <person name="Jiang Y.T."/>
            <person name="Yu X."/>
            <person name="Hao Y."/>
            <person name="Huang J."/>
            <person name="Zhao X.W."/>
            <person name="Ke S."/>
            <person name="Chen Y.Y."/>
            <person name="Wu W.L."/>
            <person name="Hsu J.L."/>
            <person name="Lin Y.F."/>
            <person name="Huang M.D."/>
            <person name="Li C.Y."/>
            <person name="Huang L."/>
            <person name="Wang Z.W."/>
            <person name="Zhao X."/>
            <person name="Zhong W.Y."/>
            <person name="Peng D.H."/>
            <person name="Ahmad S."/>
            <person name="Lan S."/>
            <person name="Zhang J.S."/>
            <person name="Tsai W.C."/>
            <person name="Van de Peer Y."/>
            <person name="Liu Z.J."/>
        </authorList>
    </citation>
    <scope>NUCLEOTIDE SEQUENCE</scope>
    <source>
        <strain evidence="2">CP</strain>
    </source>
</reference>
<dbReference type="Proteomes" id="UP001180020">
    <property type="component" value="Unassembled WGS sequence"/>
</dbReference>
<dbReference type="EMBL" id="JAUJYO010000015">
    <property type="protein sequence ID" value="KAK1295842.1"/>
    <property type="molecule type" value="Genomic_DNA"/>
</dbReference>
<dbReference type="CDD" id="cd06222">
    <property type="entry name" value="RNase_H_like"/>
    <property type="match status" value="1"/>
</dbReference>
<organism evidence="2 3">
    <name type="scientific">Acorus calamus</name>
    <name type="common">Sweet flag</name>
    <dbReference type="NCBI Taxonomy" id="4465"/>
    <lineage>
        <taxon>Eukaryota</taxon>
        <taxon>Viridiplantae</taxon>
        <taxon>Streptophyta</taxon>
        <taxon>Embryophyta</taxon>
        <taxon>Tracheophyta</taxon>
        <taxon>Spermatophyta</taxon>
        <taxon>Magnoliopsida</taxon>
        <taxon>Liliopsida</taxon>
        <taxon>Acoraceae</taxon>
        <taxon>Acorus</taxon>
    </lineage>
</organism>
<feature type="domain" description="Reverse transcriptase" evidence="1">
    <location>
        <begin position="373"/>
        <end position="616"/>
    </location>
</feature>
<dbReference type="InterPro" id="IPR036397">
    <property type="entry name" value="RNaseH_sf"/>
</dbReference>
<dbReference type="Pfam" id="PF13966">
    <property type="entry name" value="zf-RVT"/>
    <property type="match status" value="1"/>
</dbReference>
<dbReference type="InterPro" id="IPR026960">
    <property type="entry name" value="RVT-Znf"/>
</dbReference>
<dbReference type="InterPro" id="IPR044730">
    <property type="entry name" value="RNase_H-like_dom_plant"/>
</dbReference>
<gene>
    <name evidence="2" type="ORF">QJS10_CPB15g00882</name>
</gene>
<dbReference type="GO" id="GO:0004523">
    <property type="term" value="F:RNA-DNA hybrid ribonuclease activity"/>
    <property type="evidence" value="ECO:0007669"/>
    <property type="project" value="InterPro"/>
</dbReference>
<dbReference type="SUPFAM" id="SSF53098">
    <property type="entry name" value="Ribonuclease H-like"/>
    <property type="match status" value="1"/>
</dbReference>
<dbReference type="GO" id="GO:0003676">
    <property type="term" value="F:nucleic acid binding"/>
    <property type="evidence" value="ECO:0007669"/>
    <property type="project" value="InterPro"/>
</dbReference>
<protein>
    <recommendedName>
        <fullName evidence="1">Reverse transcriptase domain-containing protein</fullName>
    </recommendedName>
</protein>
<evidence type="ECO:0000313" key="3">
    <source>
        <dbReference type="Proteomes" id="UP001180020"/>
    </source>
</evidence>
<dbReference type="InterPro" id="IPR036691">
    <property type="entry name" value="Endo/exonu/phosph_ase_sf"/>
</dbReference>
<dbReference type="PROSITE" id="PS50878">
    <property type="entry name" value="RT_POL"/>
    <property type="match status" value="1"/>
</dbReference>
<dbReference type="Pfam" id="PF13456">
    <property type="entry name" value="RVT_3"/>
    <property type="match status" value="1"/>
</dbReference>
<dbReference type="Gene3D" id="3.60.10.10">
    <property type="entry name" value="Endonuclease/exonuclease/phosphatase"/>
    <property type="match status" value="1"/>
</dbReference>
<dbReference type="InterPro" id="IPR012337">
    <property type="entry name" value="RNaseH-like_sf"/>
</dbReference>
<reference evidence="2" key="2">
    <citation type="submission" date="2023-06" db="EMBL/GenBank/DDBJ databases">
        <authorList>
            <person name="Ma L."/>
            <person name="Liu K.-W."/>
            <person name="Li Z."/>
            <person name="Hsiao Y.-Y."/>
            <person name="Qi Y."/>
            <person name="Fu T."/>
            <person name="Tang G."/>
            <person name="Zhang D."/>
            <person name="Sun W.-H."/>
            <person name="Liu D.-K."/>
            <person name="Li Y."/>
            <person name="Chen G.-Z."/>
            <person name="Liu X.-D."/>
            <person name="Liao X.-Y."/>
            <person name="Jiang Y.-T."/>
            <person name="Yu X."/>
            <person name="Hao Y."/>
            <person name="Huang J."/>
            <person name="Zhao X.-W."/>
            <person name="Ke S."/>
            <person name="Chen Y.-Y."/>
            <person name="Wu W.-L."/>
            <person name="Hsu J.-L."/>
            <person name="Lin Y.-F."/>
            <person name="Huang M.-D."/>
            <person name="Li C.-Y."/>
            <person name="Huang L."/>
            <person name="Wang Z.-W."/>
            <person name="Zhao X."/>
            <person name="Zhong W.-Y."/>
            <person name="Peng D.-H."/>
            <person name="Ahmad S."/>
            <person name="Lan S."/>
            <person name="Zhang J.-S."/>
            <person name="Tsai W.-C."/>
            <person name="Van De Peer Y."/>
            <person name="Liu Z.-J."/>
        </authorList>
    </citation>
    <scope>NUCLEOTIDE SEQUENCE</scope>
    <source>
        <strain evidence="2">CP</strain>
        <tissue evidence="2">Leaves</tissue>
    </source>
</reference>
<proteinExistence type="predicted"/>
<dbReference type="Gene3D" id="3.30.420.10">
    <property type="entry name" value="Ribonuclease H-like superfamily/Ribonuclease H"/>
    <property type="match status" value="1"/>
</dbReference>
<dbReference type="InterPro" id="IPR002156">
    <property type="entry name" value="RNaseH_domain"/>
</dbReference>
<dbReference type="PANTHER" id="PTHR33116:SF80">
    <property type="entry name" value="REVERSE TRANSCRIPTASE ZINC-BINDING DOMAIN-CONTAINING PROTEIN"/>
    <property type="match status" value="1"/>
</dbReference>
<dbReference type="AlphaFoldDB" id="A0AAV9D3Z2"/>
<dbReference type="Pfam" id="PF00078">
    <property type="entry name" value="RVT_1"/>
    <property type="match status" value="1"/>
</dbReference>
<dbReference type="SUPFAM" id="SSF56672">
    <property type="entry name" value="DNA/RNA polymerases"/>
    <property type="match status" value="1"/>
</dbReference>
<dbReference type="InterPro" id="IPR000477">
    <property type="entry name" value="RT_dom"/>
</dbReference>
<sequence length="1209" mass="138322">MVSLLETKLDDDSLLSLKRKMGFYPSSIISPEARICLLWNPDQMDIQIHEVTRQFIHCSVLQKQSNKRYQITSVYASNSSTERMALWDSIRRLSGSIGAEGWIVGGDFNEVRFNNEKVGGRPVLSRRLHKFNSCIMNAGLEDLKSIGHTLSWSNRQDSRIMCRLDRIMGNQSFISSFPHSLVEYLPPGISDHSPMKVILEPAFPSGPRPFKYFVAWEDHPSFQLTVQEAWREEVQGNPMYRFVKWLANIKSSLKKWNKEVFGSIHSNLSICKRELEDAQTSLQCDPQDPGKISAENDVRKQYSSLLTQEEQFARQKFRQLWLAAGDSNTKFFYNSIKSRSARNTICRLRSSDGELCADPDKIKELIVTFYRELLNRDSDFESPVLPALSAVSPKENEALCSIISEEDLRSAIFQMKAQSSPGLDGFPARFYQVFWPLIKDDLLIAINFFFHRGKLLRQVDLKKAFDSVQWPYLEKVLRSYNFSDQWIALCMECVTMAKYSVLINGTSEGFFSSSCGLRQGDPLSPLLFTLVMESFSARLNQLVKDGKVGPYIKGELNISHLCFADDLLVFSDSKLSTASTLTDLFDSFARSSGLHLNNSKMDKIRKRIHSWEGHSLSRAGRIELIKTVLSSFHVYWTSAFSIPRRGQKDIELTLRTFLWQGHSQVRRIHHIAWSTICKPLAEGGLGIKSLKDWNTGAAGVRFWDIAVKRPSLWTDWVYKRYLRNQSSWLAHPPAGSTSSWSSILKARQWIYPKVQYIIFEGKSINIWTDPWLNGQGLKRYFGRTSYIWGPPSKATLNLFMSNGKWEKPSRWPSALEHIWKDIEQIDIGGRGEDVLIWTHHKTGTLNLAAAWNYVRSSIEPPPWSSWLWKPIQTPRHSLCVWQAFHNKLPTKLRLLRKGLISDSKCPLCLYAEEDVDHLFLQCAFSRYIWSSVLKGLLIRQSFPRSLAALPNWLSRVAVFPSQKLILQLALTTIFWHIWKEHNSRSFKGQITHKQTLLKFIKLSISSRLKSAKITTTLTPDVEKLMDFFHFNVVQKIIRVKEVRWKPPEPGWLKLNTDGSLSDDRGGYGALIRNDSSGFLSGLAGRQDLPSINLLELKAIERGIWLSSQIGASKLWIESDSTTALGWIKGKGSRPWNSIRSLRNIDYGLGALEIWEATHIQREGNCPADLLASYSSEHGEFLIQPAEIWQELRDALHQDASGTIYLRSNS</sequence>
<dbReference type="SUPFAM" id="SSF56219">
    <property type="entry name" value="DNase I-like"/>
    <property type="match status" value="1"/>
</dbReference>
<comment type="caution">
    <text evidence="2">The sequence shown here is derived from an EMBL/GenBank/DDBJ whole genome shotgun (WGS) entry which is preliminary data.</text>
</comment>
<evidence type="ECO:0000313" key="2">
    <source>
        <dbReference type="EMBL" id="KAK1295842.1"/>
    </source>
</evidence>
<name>A0AAV9D3Z2_ACOCL</name>
<dbReference type="InterPro" id="IPR043502">
    <property type="entry name" value="DNA/RNA_pol_sf"/>
</dbReference>
<keyword evidence="3" id="KW-1185">Reference proteome</keyword>
<dbReference type="PANTHER" id="PTHR33116">
    <property type="entry name" value="REVERSE TRANSCRIPTASE ZINC-BINDING DOMAIN-CONTAINING PROTEIN-RELATED-RELATED"/>
    <property type="match status" value="1"/>
</dbReference>